<dbReference type="AlphaFoldDB" id="A0A2U1NHK0"/>
<name>A0A2U1NHK0_ARTAN</name>
<evidence type="ECO:0000313" key="2">
    <source>
        <dbReference type="Proteomes" id="UP000245207"/>
    </source>
</evidence>
<proteinExistence type="predicted"/>
<sequence length="81" mass="9180">MQLSGSYMKYLIVAFDLHSQSIAFVPQPEYTNKCVAKDLGILDGCICVVGYHVMFSVDVWVMMKYGVKESWRKLIALKTLA</sequence>
<gene>
    <name evidence="1" type="ORF">CTI12_AA265930</name>
</gene>
<dbReference type="Proteomes" id="UP000245207">
    <property type="component" value="Unassembled WGS sequence"/>
</dbReference>
<accession>A0A2U1NHK0</accession>
<dbReference type="EMBL" id="PKPP01002815">
    <property type="protein sequence ID" value="PWA72951.1"/>
    <property type="molecule type" value="Genomic_DNA"/>
</dbReference>
<dbReference type="STRING" id="35608.A0A2U1NHK0"/>
<reference evidence="1 2" key="1">
    <citation type="journal article" date="2018" name="Mol. Plant">
        <title>The genome of Artemisia annua provides insight into the evolution of Asteraceae family and artemisinin biosynthesis.</title>
        <authorList>
            <person name="Shen Q."/>
            <person name="Zhang L."/>
            <person name="Liao Z."/>
            <person name="Wang S."/>
            <person name="Yan T."/>
            <person name="Shi P."/>
            <person name="Liu M."/>
            <person name="Fu X."/>
            <person name="Pan Q."/>
            <person name="Wang Y."/>
            <person name="Lv Z."/>
            <person name="Lu X."/>
            <person name="Zhang F."/>
            <person name="Jiang W."/>
            <person name="Ma Y."/>
            <person name="Chen M."/>
            <person name="Hao X."/>
            <person name="Li L."/>
            <person name="Tang Y."/>
            <person name="Lv G."/>
            <person name="Zhou Y."/>
            <person name="Sun X."/>
            <person name="Brodelius P.E."/>
            <person name="Rose J.K.C."/>
            <person name="Tang K."/>
        </authorList>
    </citation>
    <scope>NUCLEOTIDE SEQUENCE [LARGE SCALE GENOMIC DNA]</scope>
    <source>
        <strain evidence="2">cv. Huhao1</strain>
        <tissue evidence="1">Leaf</tissue>
    </source>
</reference>
<evidence type="ECO:0000313" key="1">
    <source>
        <dbReference type="EMBL" id="PWA72951.1"/>
    </source>
</evidence>
<comment type="caution">
    <text evidence="1">The sequence shown here is derived from an EMBL/GenBank/DDBJ whole genome shotgun (WGS) entry which is preliminary data.</text>
</comment>
<dbReference type="OrthoDB" id="1747591at2759"/>
<organism evidence="1 2">
    <name type="scientific">Artemisia annua</name>
    <name type="common">Sweet wormwood</name>
    <dbReference type="NCBI Taxonomy" id="35608"/>
    <lineage>
        <taxon>Eukaryota</taxon>
        <taxon>Viridiplantae</taxon>
        <taxon>Streptophyta</taxon>
        <taxon>Embryophyta</taxon>
        <taxon>Tracheophyta</taxon>
        <taxon>Spermatophyta</taxon>
        <taxon>Magnoliopsida</taxon>
        <taxon>eudicotyledons</taxon>
        <taxon>Gunneridae</taxon>
        <taxon>Pentapetalae</taxon>
        <taxon>asterids</taxon>
        <taxon>campanulids</taxon>
        <taxon>Asterales</taxon>
        <taxon>Asteraceae</taxon>
        <taxon>Asteroideae</taxon>
        <taxon>Anthemideae</taxon>
        <taxon>Artemisiinae</taxon>
        <taxon>Artemisia</taxon>
    </lineage>
</organism>
<protein>
    <submittedName>
        <fullName evidence="1">F-box domain-containing protein</fullName>
    </submittedName>
</protein>
<keyword evidence="2" id="KW-1185">Reference proteome</keyword>